<sequence>MKCIVTAVYLLKHSRIAELTILGAKTSSRELPQSNSGAGRALAPGGELVLPGGLEQFRLAACGPSQAEMLLFLAFLRGGSYPVTLTWGYERGRFVCYVLTLRDATRGEVRDWWITCVGLRAGRYGTGGSHVLDYGRAGPWSRTTSGEVRRVGLRARRFVEARPRAGRVV</sequence>
<keyword evidence="2" id="KW-1185">Reference proteome</keyword>
<dbReference type="EMBL" id="CP039345">
    <property type="protein sequence ID" value="QCD79081.1"/>
    <property type="molecule type" value="Genomic_DNA"/>
</dbReference>
<name>A0A4D6KX38_VIGUN</name>
<dbReference type="Proteomes" id="UP000501690">
    <property type="component" value="Linkage Group LG1"/>
</dbReference>
<accession>A0A4D6KX38</accession>
<protein>
    <submittedName>
        <fullName evidence="1">Uncharacterized protein</fullName>
    </submittedName>
</protein>
<organism evidence="1 2">
    <name type="scientific">Vigna unguiculata</name>
    <name type="common">Cowpea</name>
    <dbReference type="NCBI Taxonomy" id="3917"/>
    <lineage>
        <taxon>Eukaryota</taxon>
        <taxon>Viridiplantae</taxon>
        <taxon>Streptophyta</taxon>
        <taxon>Embryophyta</taxon>
        <taxon>Tracheophyta</taxon>
        <taxon>Spermatophyta</taxon>
        <taxon>Magnoliopsida</taxon>
        <taxon>eudicotyledons</taxon>
        <taxon>Gunneridae</taxon>
        <taxon>Pentapetalae</taxon>
        <taxon>rosids</taxon>
        <taxon>fabids</taxon>
        <taxon>Fabales</taxon>
        <taxon>Fabaceae</taxon>
        <taxon>Papilionoideae</taxon>
        <taxon>50 kb inversion clade</taxon>
        <taxon>NPAAA clade</taxon>
        <taxon>indigoferoid/millettioid clade</taxon>
        <taxon>Phaseoleae</taxon>
        <taxon>Vigna</taxon>
    </lineage>
</organism>
<evidence type="ECO:0000313" key="1">
    <source>
        <dbReference type="EMBL" id="QCD79081.1"/>
    </source>
</evidence>
<proteinExistence type="predicted"/>
<evidence type="ECO:0000313" key="2">
    <source>
        <dbReference type="Proteomes" id="UP000501690"/>
    </source>
</evidence>
<gene>
    <name evidence="1" type="ORF">DEO72_LG1g2719</name>
</gene>
<reference evidence="1 2" key="1">
    <citation type="submission" date="2019-04" db="EMBL/GenBank/DDBJ databases">
        <title>An improved genome assembly and genetic linkage map for asparagus bean, Vigna unguiculata ssp. sesquipedialis.</title>
        <authorList>
            <person name="Xia Q."/>
            <person name="Zhang R."/>
            <person name="Dong Y."/>
        </authorList>
    </citation>
    <scope>NUCLEOTIDE SEQUENCE [LARGE SCALE GENOMIC DNA]</scope>
    <source>
        <tissue evidence="1">Leaf</tissue>
    </source>
</reference>
<dbReference type="AlphaFoldDB" id="A0A4D6KX38"/>